<reference evidence="2 3" key="1">
    <citation type="journal article" date="2021" name="Commun. Biol.">
        <title>The genome of Shorea leprosula (Dipterocarpaceae) highlights the ecological relevance of drought in aseasonal tropical rainforests.</title>
        <authorList>
            <person name="Ng K.K.S."/>
            <person name="Kobayashi M.J."/>
            <person name="Fawcett J.A."/>
            <person name="Hatakeyama M."/>
            <person name="Paape T."/>
            <person name="Ng C.H."/>
            <person name="Ang C.C."/>
            <person name="Tnah L.H."/>
            <person name="Lee C.T."/>
            <person name="Nishiyama T."/>
            <person name="Sese J."/>
            <person name="O'Brien M.J."/>
            <person name="Copetti D."/>
            <person name="Mohd Noor M.I."/>
            <person name="Ong R.C."/>
            <person name="Putra M."/>
            <person name="Sireger I.Z."/>
            <person name="Indrioko S."/>
            <person name="Kosugi Y."/>
            <person name="Izuno A."/>
            <person name="Isagi Y."/>
            <person name="Lee S.L."/>
            <person name="Shimizu K.K."/>
        </authorList>
    </citation>
    <scope>NUCLEOTIDE SEQUENCE [LARGE SCALE GENOMIC DNA]</scope>
    <source>
        <strain evidence="2">214</strain>
    </source>
</reference>
<evidence type="ECO:0000256" key="1">
    <source>
        <dbReference type="SAM" id="SignalP"/>
    </source>
</evidence>
<dbReference type="EMBL" id="BPVZ01000077">
    <property type="protein sequence ID" value="GKV27762.1"/>
    <property type="molecule type" value="Genomic_DNA"/>
</dbReference>
<feature type="chain" id="PRO_5043607678" evidence="1">
    <location>
        <begin position="23"/>
        <end position="88"/>
    </location>
</feature>
<name>A0AAV5KSW8_9ROSI</name>
<dbReference type="AlphaFoldDB" id="A0AAV5KSW8"/>
<evidence type="ECO:0000313" key="3">
    <source>
        <dbReference type="Proteomes" id="UP001054252"/>
    </source>
</evidence>
<organism evidence="2 3">
    <name type="scientific">Rubroshorea leprosula</name>
    <dbReference type="NCBI Taxonomy" id="152421"/>
    <lineage>
        <taxon>Eukaryota</taxon>
        <taxon>Viridiplantae</taxon>
        <taxon>Streptophyta</taxon>
        <taxon>Embryophyta</taxon>
        <taxon>Tracheophyta</taxon>
        <taxon>Spermatophyta</taxon>
        <taxon>Magnoliopsida</taxon>
        <taxon>eudicotyledons</taxon>
        <taxon>Gunneridae</taxon>
        <taxon>Pentapetalae</taxon>
        <taxon>rosids</taxon>
        <taxon>malvids</taxon>
        <taxon>Malvales</taxon>
        <taxon>Dipterocarpaceae</taxon>
        <taxon>Rubroshorea</taxon>
    </lineage>
</organism>
<evidence type="ECO:0000313" key="2">
    <source>
        <dbReference type="EMBL" id="GKV27762.1"/>
    </source>
</evidence>
<feature type="signal peptide" evidence="1">
    <location>
        <begin position="1"/>
        <end position="22"/>
    </location>
</feature>
<accession>A0AAV5KSW8</accession>
<keyword evidence="1" id="KW-0732">Signal</keyword>
<protein>
    <submittedName>
        <fullName evidence="2">Uncharacterized protein</fullName>
    </submittedName>
</protein>
<keyword evidence="3" id="KW-1185">Reference proteome</keyword>
<sequence length="88" mass="10211">MLILVVVRSFEVLLVMMMRKESTKNDIPRNYASTPWQMETMNANCTELRDKMNAIDAKFERLCGTMNELFRGVQVIKNHILPPLPLDV</sequence>
<gene>
    <name evidence="2" type="ORF">SLEP1_g36898</name>
</gene>
<proteinExistence type="predicted"/>
<comment type="caution">
    <text evidence="2">The sequence shown here is derived from an EMBL/GenBank/DDBJ whole genome shotgun (WGS) entry which is preliminary data.</text>
</comment>
<dbReference type="Proteomes" id="UP001054252">
    <property type="component" value="Unassembled WGS sequence"/>
</dbReference>